<comment type="caution">
    <text evidence="2">The sequence shown here is derived from an EMBL/GenBank/DDBJ whole genome shotgun (WGS) entry which is preliminary data.</text>
</comment>
<keyword evidence="3" id="KW-1185">Reference proteome</keyword>
<protein>
    <submittedName>
        <fullName evidence="2">Uncharacterized protein</fullName>
    </submittedName>
</protein>
<feature type="compositionally biased region" description="Polar residues" evidence="1">
    <location>
        <begin position="1"/>
        <end position="14"/>
    </location>
</feature>
<evidence type="ECO:0000313" key="3">
    <source>
        <dbReference type="Proteomes" id="UP000297549"/>
    </source>
</evidence>
<feature type="region of interest" description="Disordered" evidence="1">
    <location>
        <begin position="126"/>
        <end position="180"/>
    </location>
</feature>
<reference evidence="2 3" key="1">
    <citation type="submission" date="2019-04" db="EMBL/GenBank/DDBJ databases">
        <authorList>
            <person name="Feng G."/>
            <person name="Zhang J."/>
            <person name="Zhu H."/>
        </authorList>
    </citation>
    <scope>NUCLEOTIDE SEQUENCE [LARGE SCALE GENOMIC DNA]</scope>
    <source>
        <strain evidence="2 3">JCM 31653</strain>
    </source>
</reference>
<feature type="compositionally biased region" description="Low complexity" evidence="1">
    <location>
        <begin position="17"/>
        <end position="53"/>
    </location>
</feature>
<evidence type="ECO:0000313" key="2">
    <source>
        <dbReference type="EMBL" id="TGE21555.1"/>
    </source>
</evidence>
<feature type="compositionally biased region" description="Low complexity" evidence="1">
    <location>
        <begin position="126"/>
        <end position="158"/>
    </location>
</feature>
<gene>
    <name evidence="2" type="ORF">E5K00_14830</name>
</gene>
<proteinExistence type="predicted"/>
<dbReference type="Proteomes" id="UP000297549">
    <property type="component" value="Unassembled WGS sequence"/>
</dbReference>
<sequence length="180" mass="17522">MLSTSNALAQQSRSKSAKTPATPAPAAAPAAEPVATPAPDPAATSGFAAPASAMEANPQSNGFAIAPGFTAAPSHRVRMDYRGRPLAPYVKRNVSVNTTAPAPMVEATPVSAPAEPAVTTTEVAAPVAAPASKSASASATKKVSSAGAAPAAAAAPKKAPAKKAPAKKADDGWGSSGSGW</sequence>
<dbReference type="AlphaFoldDB" id="A0A4Z0PVN6"/>
<feature type="region of interest" description="Disordered" evidence="1">
    <location>
        <begin position="1"/>
        <end position="67"/>
    </location>
</feature>
<dbReference type="OrthoDB" id="887378at2"/>
<evidence type="ECO:0000256" key="1">
    <source>
        <dbReference type="SAM" id="MobiDB-lite"/>
    </source>
</evidence>
<name>A0A4Z0PVN6_9BACT</name>
<accession>A0A4Z0PVN6</accession>
<dbReference type="EMBL" id="SRLC01000002">
    <property type="protein sequence ID" value="TGE21555.1"/>
    <property type="molecule type" value="Genomic_DNA"/>
</dbReference>
<organism evidence="2 3">
    <name type="scientific">Hymenobacter aquaticus</name>
    <dbReference type="NCBI Taxonomy" id="1867101"/>
    <lineage>
        <taxon>Bacteria</taxon>
        <taxon>Pseudomonadati</taxon>
        <taxon>Bacteroidota</taxon>
        <taxon>Cytophagia</taxon>
        <taxon>Cytophagales</taxon>
        <taxon>Hymenobacteraceae</taxon>
        <taxon>Hymenobacter</taxon>
    </lineage>
</organism>
<dbReference type="RefSeq" id="WP_135464101.1">
    <property type="nucleotide sequence ID" value="NZ_SRLC01000002.1"/>
</dbReference>